<dbReference type="Gene3D" id="3.30.420.40">
    <property type="match status" value="2"/>
</dbReference>
<protein>
    <submittedName>
        <fullName evidence="7">2-hydroxyglutaryl-CoA dehydratase</fullName>
    </submittedName>
</protein>
<evidence type="ECO:0000256" key="4">
    <source>
        <dbReference type="ARBA" id="ARBA00023004"/>
    </source>
</evidence>
<proteinExistence type="predicted"/>
<dbReference type="RefSeq" id="WP_124999863.1">
    <property type="nucleotide sequence ID" value="NZ_BHYK01000007.1"/>
</dbReference>
<dbReference type="Pfam" id="PF01869">
    <property type="entry name" value="BcrAD_BadFG"/>
    <property type="match status" value="1"/>
</dbReference>
<gene>
    <name evidence="7" type="primary">hadI</name>
    <name evidence="7" type="ORF">Ctaglu_15790</name>
</gene>
<keyword evidence="5" id="KW-0411">Iron-sulfur</keyword>
<dbReference type="InterPro" id="IPR002731">
    <property type="entry name" value="ATPase_BadF"/>
</dbReference>
<evidence type="ECO:0000256" key="1">
    <source>
        <dbReference type="ARBA" id="ARBA00001966"/>
    </source>
</evidence>
<organism evidence="7 8">
    <name type="scientific">Clostridium tagluense</name>
    <dbReference type="NCBI Taxonomy" id="360422"/>
    <lineage>
        <taxon>Bacteria</taxon>
        <taxon>Bacillati</taxon>
        <taxon>Bacillota</taxon>
        <taxon>Clostridia</taxon>
        <taxon>Eubacteriales</taxon>
        <taxon>Clostridiaceae</taxon>
        <taxon>Clostridium</taxon>
    </lineage>
</organism>
<feature type="domain" description="ATPase BadF/BadG/BcrA/BcrD type" evidence="6">
    <location>
        <begin position="5"/>
        <end position="252"/>
    </location>
</feature>
<keyword evidence="8" id="KW-1185">Reference proteome</keyword>
<comment type="caution">
    <text evidence="7">The sequence shown here is derived from an EMBL/GenBank/DDBJ whole genome shotgun (WGS) entry which is preliminary data.</text>
</comment>
<name>A0A401UK86_9CLOT</name>
<dbReference type="PANTHER" id="PTHR32329">
    <property type="entry name" value="BIFUNCTIONAL PROTEIN [INCLUDES 2-HYDROXYACYL-COA DEHYDRATASE (N-TER) AND ITS ACTIVATOR DOMAIN (C_TERM)-RELATED"/>
    <property type="match status" value="1"/>
</dbReference>
<dbReference type="OrthoDB" id="9778513at2"/>
<dbReference type="InterPro" id="IPR043129">
    <property type="entry name" value="ATPase_NBD"/>
</dbReference>
<evidence type="ECO:0000256" key="3">
    <source>
        <dbReference type="ARBA" id="ARBA00022723"/>
    </source>
</evidence>
<keyword evidence="3" id="KW-0479">Metal-binding</keyword>
<comment type="cofactor">
    <cofactor evidence="1">
        <name>[4Fe-4S] cluster</name>
        <dbReference type="ChEBI" id="CHEBI:49883"/>
    </cofactor>
</comment>
<dbReference type="SUPFAM" id="SSF53067">
    <property type="entry name" value="Actin-like ATPase domain"/>
    <property type="match status" value="1"/>
</dbReference>
<reference evidence="7 8" key="1">
    <citation type="submission" date="2018-11" db="EMBL/GenBank/DDBJ databases">
        <title>Genome sequencing and assembly of Clostridium tagluense strain A121.</title>
        <authorList>
            <person name="Murakami T."/>
            <person name="Segawa T."/>
            <person name="Shcherbakova V.A."/>
            <person name="Mori H."/>
            <person name="Yoshimura Y."/>
        </authorList>
    </citation>
    <scope>NUCLEOTIDE SEQUENCE [LARGE SCALE GENOMIC DNA]</scope>
    <source>
        <strain evidence="7 8">A121</strain>
    </source>
</reference>
<evidence type="ECO:0000256" key="2">
    <source>
        <dbReference type="ARBA" id="ARBA00011738"/>
    </source>
</evidence>
<dbReference type="EMBL" id="BHYK01000007">
    <property type="protein sequence ID" value="GCD09956.1"/>
    <property type="molecule type" value="Genomic_DNA"/>
</dbReference>
<dbReference type="Proteomes" id="UP000287872">
    <property type="component" value="Unassembled WGS sequence"/>
</dbReference>
<sequence>MYTMGLDIGSTATKGVIIENGVKIVATATISSGTGTTGPARALKELFGKLDISRGDIEKLVVTGYGRMKYSDADKQISELSCHTKGVNFLVPSAKTIIDIGGQDAKALKLNESGKLVNFVMNDKCAAGTGRFLDVMARALEVNVSDLGDLSAKSTKEVPISSTCTVFAESEVISHLSNEAAIEDIIAGIHASVAKRVSSLAKRVGIQESVVMVGGVARNSGVVRAMEAALELEIIVPDLAQLTGALGAALYAFDELKNNEIESNEIEN</sequence>
<evidence type="ECO:0000313" key="7">
    <source>
        <dbReference type="EMBL" id="GCD09956.1"/>
    </source>
</evidence>
<keyword evidence="4" id="KW-0408">Iron</keyword>
<evidence type="ECO:0000256" key="5">
    <source>
        <dbReference type="ARBA" id="ARBA00023014"/>
    </source>
</evidence>
<dbReference type="InterPro" id="IPR008275">
    <property type="entry name" value="CoA_E_activase_dom"/>
</dbReference>
<dbReference type="GO" id="GO:0046872">
    <property type="term" value="F:metal ion binding"/>
    <property type="evidence" value="ECO:0007669"/>
    <property type="project" value="UniProtKB-KW"/>
</dbReference>
<evidence type="ECO:0000259" key="6">
    <source>
        <dbReference type="Pfam" id="PF01869"/>
    </source>
</evidence>
<evidence type="ECO:0000313" key="8">
    <source>
        <dbReference type="Proteomes" id="UP000287872"/>
    </source>
</evidence>
<dbReference type="AlphaFoldDB" id="A0A401UK86"/>
<dbReference type="PANTHER" id="PTHR32329:SF2">
    <property type="entry name" value="BIFUNCTIONAL PROTEIN [INCLUDES 2-HYDROXYACYL-COA DEHYDRATASE (N-TER) AND ITS ACTIVATOR DOMAIN (C_TERM)"/>
    <property type="match status" value="1"/>
</dbReference>
<dbReference type="InterPro" id="IPR051805">
    <property type="entry name" value="Dehydratase_Activator_Redct"/>
</dbReference>
<comment type="subunit">
    <text evidence="2">Homodimer.</text>
</comment>
<dbReference type="NCBIfam" id="TIGR00241">
    <property type="entry name" value="CoA_E_activ"/>
    <property type="match status" value="1"/>
</dbReference>
<dbReference type="FunFam" id="3.30.420.40:FF:000217">
    <property type="entry name" value="2-hydroxyisocaproyl-CoA dehydratase activator"/>
    <property type="match status" value="1"/>
</dbReference>
<dbReference type="GO" id="GO:0051536">
    <property type="term" value="F:iron-sulfur cluster binding"/>
    <property type="evidence" value="ECO:0007669"/>
    <property type="project" value="UniProtKB-KW"/>
</dbReference>
<accession>A0A401UK86</accession>